<keyword evidence="2 5" id="KW-0812">Transmembrane</keyword>
<keyword evidence="4 5" id="KW-0472">Membrane</keyword>
<accession>A0A061SJL0</accession>
<sequence length="187" mass="20504">MLLLHLCRRAAESSLLSRFGSGARMHAAGYGVGLSYYAALPPTILPASASPGRACWASTRLFSDGSGGWSFLRRAIGVLLFAAGSWKQFEAHRILASLRTSRPANDHGGYGLPRGGWFELVSCPHYLAEIVLYIGIVLFQGVSAGAFLMLLWVVVNLSFTAMATHTWYRKNFIDYPRERRAIIPGIL</sequence>
<feature type="transmembrane region" description="Helical" evidence="5">
    <location>
        <begin position="130"/>
        <end position="155"/>
    </location>
</feature>
<dbReference type="PROSITE" id="PS50244">
    <property type="entry name" value="S5A_REDUCTASE"/>
    <property type="match status" value="1"/>
</dbReference>
<protein>
    <submittedName>
        <fullName evidence="7">3-oxo-5-alpha-steroid 4-dehydrogenase 3</fullName>
    </submittedName>
</protein>
<dbReference type="GO" id="GO:0003865">
    <property type="term" value="F:3-oxo-5-alpha-steroid 4-dehydrogenase activity"/>
    <property type="evidence" value="ECO:0007669"/>
    <property type="project" value="TreeGrafter"/>
</dbReference>
<name>A0A061SJL0_9CHLO</name>
<dbReference type="PANTHER" id="PTHR14624">
    <property type="entry name" value="DFG10 PROTEIN"/>
    <property type="match status" value="1"/>
</dbReference>
<dbReference type="GO" id="GO:0016095">
    <property type="term" value="P:polyprenol catabolic process"/>
    <property type="evidence" value="ECO:0007669"/>
    <property type="project" value="TreeGrafter"/>
</dbReference>
<evidence type="ECO:0000256" key="2">
    <source>
        <dbReference type="ARBA" id="ARBA00022692"/>
    </source>
</evidence>
<gene>
    <name evidence="7" type="primary">SRD5A3</name>
    <name evidence="7" type="ORF">TSPGSL018_4597</name>
</gene>
<organism evidence="7">
    <name type="scientific">Tetraselmis sp. GSL018</name>
    <dbReference type="NCBI Taxonomy" id="582737"/>
    <lineage>
        <taxon>Eukaryota</taxon>
        <taxon>Viridiplantae</taxon>
        <taxon>Chlorophyta</taxon>
        <taxon>core chlorophytes</taxon>
        <taxon>Chlorodendrophyceae</taxon>
        <taxon>Chlorodendrales</taxon>
        <taxon>Chlorodendraceae</taxon>
        <taxon>Tetraselmis</taxon>
    </lineage>
</organism>
<evidence type="ECO:0000256" key="4">
    <source>
        <dbReference type="ARBA" id="ARBA00023136"/>
    </source>
</evidence>
<dbReference type="EMBL" id="GBEZ01002122">
    <property type="protein sequence ID" value="JAC82906.1"/>
    <property type="molecule type" value="Transcribed_RNA"/>
</dbReference>
<dbReference type="InterPro" id="IPR001104">
    <property type="entry name" value="3-oxo-5_a-steroid_4-DH_C"/>
</dbReference>
<evidence type="ECO:0000259" key="6">
    <source>
        <dbReference type="Pfam" id="PF02544"/>
    </source>
</evidence>
<proteinExistence type="predicted"/>
<dbReference type="AlphaFoldDB" id="A0A061SJL0"/>
<dbReference type="GO" id="GO:0005783">
    <property type="term" value="C:endoplasmic reticulum"/>
    <property type="evidence" value="ECO:0007669"/>
    <property type="project" value="TreeGrafter"/>
</dbReference>
<dbReference type="Gene3D" id="1.20.120.1630">
    <property type="match status" value="1"/>
</dbReference>
<comment type="subcellular location">
    <subcellularLocation>
        <location evidence="1">Endomembrane system</location>
        <topology evidence="1">Multi-pass membrane protein</topology>
    </subcellularLocation>
</comment>
<evidence type="ECO:0000256" key="1">
    <source>
        <dbReference type="ARBA" id="ARBA00004127"/>
    </source>
</evidence>
<dbReference type="PANTHER" id="PTHR14624:SF0">
    <property type="entry name" value="POLYPRENOL REDUCTASE"/>
    <property type="match status" value="1"/>
</dbReference>
<evidence type="ECO:0000256" key="5">
    <source>
        <dbReference type="SAM" id="Phobius"/>
    </source>
</evidence>
<reference evidence="7" key="1">
    <citation type="submission" date="2014-05" db="EMBL/GenBank/DDBJ databases">
        <title>The transcriptome of the halophilic microalga Tetraselmis sp. GSL018 isolated from the Great Salt Lake, Utah.</title>
        <authorList>
            <person name="Jinkerson R.E."/>
            <person name="D'Adamo S."/>
            <person name="Posewitz M.C."/>
        </authorList>
    </citation>
    <scope>NUCLEOTIDE SEQUENCE</scope>
    <source>
        <strain evidence="7">GSL018</strain>
    </source>
</reference>
<dbReference type="Pfam" id="PF02544">
    <property type="entry name" value="Steroid_dh"/>
    <property type="match status" value="1"/>
</dbReference>
<evidence type="ECO:0000313" key="7">
    <source>
        <dbReference type="EMBL" id="JAC82906.1"/>
    </source>
</evidence>
<keyword evidence="3 5" id="KW-1133">Transmembrane helix</keyword>
<dbReference type="UniPathway" id="UPA00378"/>
<feature type="domain" description="3-oxo-5-alpha-steroid 4-dehydrogenase C-terminal" evidence="6">
    <location>
        <begin position="73"/>
        <end position="187"/>
    </location>
</feature>
<dbReference type="GO" id="GO:0006488">
    <property type="term" value="P:dolichol-linked oligosaccharide biosynthetic process"/>
    <property type="evidence" value="ECO:0007669"/>
    <property type="project" value="InterPro"/>
</dbReference>
<dbReference type="InterPro" id="IPR039698">
    <property type="entry name" value="Dfg10/SRD5A3"/>
</dbReference>
<evidence type="ECO:0000256" key="3">
    <source>
        <dbReference type="ARBA" id="ARBA00022989"/>
    </source>
</evidence>